<keyword evidence="5" id="KW-0808">Transferase</keyword>
<dbReference type="GO" id="GO:0004721">
    <property type="term" value="F:phosphoprotein phosphatase activity"/>
    <property type="evidence" value="ECO:0007669"/>
    <property type="project" value="TreeGrafter"/>
</dbReference>
<name>A0A927BTN6_9BACL</name>
<dbReference type="InterPro" id="IPR036890">
    <property type="entry name" value="HATPase_C_sf"/>
</dbReference>
<keyword evidence="4" id="KW-0597">Phosphoprotein</keyword>
<evidence type="ECO:0000256" key="5">
    <source>
        <dbReference type="ARBA" id="ARBA00022679"/>
    </source>
</evidence>
<dbReference type="InterPro" id="IPR036097">
    <property type="entry name" value="HisK_dim/P_sf"/>
</dbReference>
<evidence type="ECO:0000256" key="2">
    <source>
        <dbReference type="ARBA" id="ARBA00004651"/>
    </source>
</evidence>
<evidence type="ECO:0000256" key="11">
    <source>
        <dbReference type="SAM" id="Phobius"/>
    </source>
</evidence>
<keyword evidence="11" id="KW-1133">Transmembrane helix</keyword>
<evidence type="ECO:0000313" key="13">
    <source>
        <dbReference type="EMBL" id="MBD2845329.1"/>
    </source>
</evidence>
<keyword evidence="6" id="KW-0547">Nucleotide-binding</keyword>
<evidence type="ECO:0000256" key="1">
    <source>
        <dbReference type="ARBA" id="ARBA00000085"/>
    </source>
</evidence>
<dbReference type="GO" id="GO:0016036">
    <property type="term" value="P:cellular response to phosphate starvation"/>
    <property type="evidence" value="ECO:0007669"/>
    <property type="project" value="TreeGrafter"/>
</dbReference>
<dbReference type="Pfam" id="PF02518">
    <property type="entry name" value="HATPase_c"/>
    <property type="match status" value="1"/>
</dbReference>
<dbReference type="Gene3D" id="3.30.565.10">
    <property type="entry name" value="Histidine kinase-like ATPase, C-terminal domain"/>
    <property type="match status" value="1"/>
</dbReference>
<evidence type="ECO:0000256" key="7">
    <source>
        <dbReference type="ARBA" id="ARBA00022777"/>
    </source>
</evidence>
<evidence type="ECO:0000313" key="14">
    <source>
        <dbReference type="Proteomes" id="UP000621560"/>
    </source>
</evidence>
<keyword evidence="9" id="KW-0902">Two-component regulatory system</keyword>
<evidence type="ECO:0000256" key="10">
    <source>
        <dbReference type="ARBA" id="ARBA00023136"/>
    </source>
</evidence>
<keyword evidence="8" id="KW-0067">ATP-binding</keyword>
<gene>
    <name evidence="13" type="ORF">IDH44_09015</name>
</gene>
<dbReference type="SMART" id="SM00387">
    <property type="entry name" value="HATPase_c"/>
    <property type="match status" value="1"/>
</dbReference>
<evidence type="ECO:0000259" key="12">
    <source>
        <dbReference type="PROSITE" id="PS50109"/>
    </source>
</evidence>
<sequence>MFKRLRNRFLLLNLVTIAVIMLVAFTSIYMITYRNVQRDIDMELRRIGEFHQRLQGGTDNLRPGQAITPASGAIEGTPPATAPGNAGGPGLRNDAPFQPDRAIGFTLRTDSAWNLLDINSPLEMEEALYDEALTRVAERGRVSGQFSLDGSDWAYRVTQYGEQQTIVFLDVSARQTILTNLTYTFGLVALAMLVVLYFASRYFANRAIAPVREAFAKQKQFIADASHELKTPLTIINTNADVLLAGSDDARGGQAKWLGYIKAETERMTRLTNDLLYLTELDESRVRMLHAIFNLSDAVENRMLTMEAVLYEHRIDLQADIEPGLQAHGNAEQIKQVLTILLDNAVKYTPARGAVTLQLRRLQQEAVLTVSNTGQGIAPEHLPRLFDRFYRTDTSRARGQGGYGLGLAIARSIVEQHRGRIYASSVPGVSTTFHLHLPLA</sequence>
<feature type="transmembrane region" description="Helical" evidence="11">
    <location>
        <begin position="181"/>
        <end position="199"/>
    </location>
</feature>
<dbReference type="AlphaFoldDB" id="A0A927BTN6"/>
<comment type="catalytic activity">
    <reaction evidence="1">
        <text>ATP + protein L-histidine = ADP + protein N-phospho-L-histidine.</text>
        <dbReference type="EC" id="2.7.13.3"/>
    </reaction>
</comment>
<dbReference type="SUPFAM" id="SSF47384">
    <property type="entry name" value="Homodimeric domain of signal transducing histidine kinase"/>
    <property type="match status" value="1"/>
</dbReference>
<dbReference type="GO" id="GO:0000155">
    <property type="term" value="F:phosphorelay sensor kinase activity"/>
    <property type="evidence" value="ECO:0007669"/>
    <property type="project" value="InterPro"/>
</dbReference>
<comment type="caution">
    <text evidence="13">The sequence shown here is derived from an EMBL/GenBank/DDBJ whole genome shotgun (WGS) entry which is preliminary data.</text>
</comment>
<proteinExistence type="predicted"/>
<evidence type="ECO:0000256" key="3">
    <source>
        <dbReference type="ARBA" id="ARBA00012438"/>
    </source>
</evidence>
<keyword evidence="11" id="KW-0812">Transmembrane</keyword>
<dbReference type="SUPFAM" id="SSF55874">
    <property type="entry name" value="ATPase domain of HSP90 chaperone/DNA topoisomerase II/histidine kinase"/>
    <property type="match status" value="1"/>
</dbReference>
<dbReference type="InterPro" id="IPR004358">
    <property type="entry name" value="Sig_transdc_His_kin-like_C"/>
</dbReference>
<dbReference type="PRINTS" id="PR00344">
    <property type="entry name" value="BCTRLSENSOR"/>
</dbReference>
<evidence type="ECO:0000256" key="6">
    <source>
        <dbReference type="ARBA" id="ARBA00022741"/>
    </source>
</evidence>
<keyword evidence="7 13" id="KW-0418">Kinase</keyword>
<feature type="transmembrane region" description="Helical" evidence="11">
    <location>
        <begin position="9"/>
        <end position="31"/>
    </location>
</feature>
<keyword evidence="10 11" id="KW-0472">Membrane</keyword>
<dbReference type="Pfam" id="PF00512">
    <property type="entry name" value="HisKA"/>
    <property type="match status" value="1"/>
</dbReference>
<keyword evidence="14" id="KW-1185">Reference proteome</keyword>
<dbReference type="InterPro" id="IPR003594">
    <property type="entry name" value="HATPase_dom"/>
</dbReference>
<dbReference type="InterPro" id="IPR003661">
    <property type="entry name" value="HisK_dim/P_dom"/>
</dbReference>
<dbReference type="InterPro" id="IPR005467">
    <property type="entry name" value="His_kinase_dom"/>
</dbReference>
<dbReference type="Gene3D" id="1.10.287.130">
    <property type="match status" value="1"/>
</dbReference>
<accession>A0A927BTN6</accession>
<reference evidence="13" key="1">
    <citation type="submission" date="2020-09" db="EMBL/GenBank/DDBJ databases">
        <title>A novel bacterium of genus Paenibacillus, isolated from South China Sea.</title>
        <authorList>
            <person name="Huang H."/>
            <person name="Mo K."/>
            <person name="Hu Y."/>
        </authorList>
    </citation>
    <scope>NUCLEOTIDE SEQUENCE</scope>
    <source>
        <strain evidence="13">IB182496</strain>
    </source>
</reference>
<dbReference type="SMART" id="SM00388">
    <property type="entry name" value="HisKA"/>
    <property type="match status" value="1"/>
</dbReference>
<feature type="domain" description="Histidine kinase" evidence="12">
    <location>
        <begin position="224"/>
        <end position="440"/>
    </location>
</feature>
<evidence type="ECO:0000256" key="4">
    <source>
        <dbReference type="ARBA" id="ARBA00022553"/>
    </source>
</evidence>
<organism evidence="13 14">
    <name type="scientific">Paenibacillus sabuli</name>
    <dbReference type="NCBI Taxonomy" id="2772509"/>
    <lineage>
        <taxon>Bacteria</taxon>
        <taxon>Bacillati</taxon>
        <taxon>Bacillota</taxon>
        <taxon>Bacilli</taxon>
        <taxon>Bacillales</taxon>
        <taxon>Paenibacillaceae</taxon>
        <taxon>Paenibacillus</taxon>
    </lineage>
</organism>
<dbReference type="EMBL" id="JACXIZ010000015">
    <property type="protein sequence ID" value="MBD2845329.1"/>
    <property type="molecule type" value="Genomic_DNA"/>
</dbReference>
<dbReference type="FunFam" id="3.30.565.10:FF:000006">
    <property type="entry name" value="Sensor histidine kinase WalK"/>
    <property type="match status" value="1"/>
</dbReference>
<dbReference type="InterPro" id="IPR050351">
    <property type="entry name" value="BphY/WalK/GraS-like"/>
</dbReference>
<dbReference type="GO" id="GO:0005524">
    <property type="term" value="F:ATP binding"/>
    <property type="evidence" value="ECO:0007669"/>
    <property type="project" value="UniProtKB-KW"/>
</dbReference>
<dbReference type="CDD" id="cd00082">
    <property type="entry name" value="HisKA"/>
    <property type="match status" value="1"/>
</dbReference>
<dbReference type="PANTHER" id="PTHR45453">
    <property type="entry name" value="PHOSPHATE REGULON SENSOR PROTEIN PHOR"/>
    <property type="match status" value="1"/>
</dbReference>
<dbReference type="PANTHER" id="PTHR45453:SF1">
    <property type="entry name" value="PHOSPHATE REGULON SENSOR PROTEIN PHOR"/>
    <property type="match status" value="1"/>
</dbReference>
<dbReference type="PROSITE" id="PS50109">
    <property type="entry name" value="HIS_KIN"/>
    <property type="match status" value="1"/>
</dbReference>
<dbReference type="FunFam" id="1.10.287.130:FF:000001">
    <property type="entry name" value="Two-component sensor histidine kinase"/>
    <property type="match status" value="1"/>
</dbReference>
<dbReference type="Proteomes" id="UP000621560">
    <property type="component" value="Unassembled WGS sequence"/>
</dbReference>
<evidence type="ECO:0000256" key="8">
    <source>
        <dbReference type="ARBA" id="ARBA00022840"/>
    </source>
</evidence>
<protein>
    <recommendedName>
        <fullName evidence="3">histidine kinase</fullName>
        <ecNumber evidence="3">2.7.13.3</ecNumber>
    </recommendedName>
</protein>
<dbReference type="GO" id="GO:0005886">
    <property type="term" value="C:plasma membrane"/>
    <property type="evidence" value="ECO:0007669"/>
    <property type="project" value="UniProtKB-SubCell"/>
</dbReference>
<evidence type="ECO:0000256" key="9">
    <source>
        <dbReference type="ARBA" id="ARBA00023012"/>
    </source>
</evidence>
<comment type="subcellular location">
    <subcellularLocation>
        <location evidence="2">Cell membrane</location>
        <topology evidence="2">Multi-pass membrane protein</topology>
    </subcellularLocation>
</comment>
<dbReference type="EC" id="2.7.13.3" evidence="3"/>